<dbReference type="InterPro" id="IPR051399">
    <property type="entry name" value="RNA-guided_DNA_endo/Transpos"/>
</dbReference>
<evidence type="ECO:0000259" key="10">
    <source>
        <dbReference type="Pfam" id="PF12323"/>
    </source>
</evidence>
<dbReference type="PANTHER" id="PTHR30405">
    <property type="entry name" value="TRANSPOSASE"/>
    <property type="match status" value="1"/>
</dbReference>
<dbReference type="Pfam" id="PF07282">
    <property type="entry name" value="Cas12f1-like_TNB"/>
    <property type="match status" value="1"/>
</dbReference>
<dbReference type="GO" id="GO:0032196">
    <property type="term" value="P:transposition"/>
    <property type="evidence" value="ECO:0007669"/>
    <property type="project" value="UniProtKB-KW"/>
</dbReference>
<dbReference type="NCBIfam" id="TIGR01766">
    <property type="entry name" value="IS200/IS605 family accessory protein TnpB-like domain"/>
    <property type="match status" value="1"/>
</dbReference>
<feature type="domain" description="Probable transposase IS891/IS1136/IS1341" evidence="8">
    <location>
        <begin position="170"/>
        <end position="276"/>
    </location>
</feature>
<dbReference type="EMBL" id="BMHQ01000002">
    <property type="protein sequence ID" value="GGE08539.1"/>
    <property type="molecule type" value="Genomic_DNA"/>
</dbReference>
<accession>A0A8J2VDE0</accession>
<dbReference type="InterPro" id="IPR021027">
    <property type="entry name" value="Transposase_put_HTH"/>
</dbReference>
<sequence>MLRTYKFRLYPKPEQQERIDFTLERCRLLYNRLLDERIHAYRTEAKTLSYYEQKKTLPARKKAIPPLKEVYSQVLQNVVERVDKAYKAFYRRVQNGEKAGFPRFKGKNRYRSFTYPQSGFVVEGKYLKLSKIGEVRIRLHRQITGTIKTCTIVRKNGRYYACLVAELDLQPLPKTGKEVGVDLGIKHLAVTSDEQFFASPHFLRRSERRLKQLGRLVSRKKKGSHRRQKAVRLLANMHEKIANQRKDYAHRISHVLVKRYDLIAFEDLNVQGMTKNHHLAKSIVDVGWRQLVQYTTYKAESAGKRVVQVNPHQTSQRCASCGEIVKKTLAERVHRCPFCGYEQDRDVNAAINILQLARQKAS</sequence>
<reference evidence="11" key="2">
    <citation type="submission" date="2020-09" db="EMBL/GenBank/DDBJ databases">
        <authorList>
            <person name="Sun Q."/>
            <person name="Zhou Y."/>
        </authorList>
    </citation>
    <scope>NUCLEOTIDE SEQUENCE</scope>
    <source>
        <strain evidence="11">CGMCC 1.15179</strain>
    </source>
</reference>
<dbReference type="GO" id="GO:0046872">
    <property type="term" value="F:metal ion binding"/>
    <property type="evidence" value="ECO:0007669"/>
    <property type="project" value="UniProtKB-KW"/>
</dbReference>
<dbReference type="Pfam" id="PF12323">
    <property type="entry name" value="HTH_OrfB_IS605"/>
    <property type="match status" value="1"/>
</dbReference>
<evidence type="ECO:0000256" key="3">
    <source>
        <dbReference type="ARBA" id="ARBA00022578"/>
    </source>
</evidence>
<keyword evidence="12" id="KW-1185">Reference proteome</keyword>
<reference evidence="11" key="1">
    <citation type="journal article" date="2014" name="Int. J. Syst. Evol. Microbiol.">
        <title>Complete genome sequence of Corynebacterium casei LMG S-19264T (=DSM 44701T), isolated from a smear-ripened cheese.</title>
        <authorList>
            <consortium name="US DOE Joint Genome Institute (JGI-PGF)"/>
            <person name="Walter F."/>
            <person name="Albersmeier A."/>
            <person name="Kalinowski J."/>
            <person name="Ruckert C."/>
        </authorList>
    </citation>
    <scope>NUCLEOTIDE SEQUENCE</scope>
    <source>
        <strain evidence="11">CGMCC 1.15179</strain>
    </source>
</reference>
<dbReference type="GO" id="GO:0003677">
    <property type="term" value="F:DNA binding"/>
    <property type="evidence" value="ECO:0007669"/>
    <property type="project" value="UniProtKB-KW"/>
</dbReference>
<evidence type="ECO:0000256" key="6">
    <source>
        <dbReference type="ARBA" id="ARBA00023125"/>
    </source>
</evidence>
<evidence type="ECO:0000256" key="4">
    <source>
        <dbReference type="ARBA" id="ARBA00022723"/>
    </source>
</evidence>
<dbReference type="AlphaFoldDB" id="A0A8J2VDE0"/>
<dbReference type="RefSeq" id="WP_188646537.1">
    <property type="nucleotide sequence ID" value="NZ_BMHQ01000002.1"/>
</dbReference>
<dbReference type="Proteomes" id="UP000625210">
    <property type="component" value="Unassembled WGS sequence"/>
</dbReference>
<evidence type="ECO:0000313" key="11">
    <source>
        <dbReference type="EMBL" id="GGE08539.1"/>
    </source>
</evidence>
<dbReference type="NCBIfam" id="NF040570">
    <property type="entry name" value="guided_TnpB"/>
    <property type="match status" value="1"/>
</dbReference>
<keyword evidence="5" id="KW-0862">Zinc</keyword>
<keyword evidence="6" id="KW-0238">DNA-binding</keyword>
<evidence type="ECO:0000256" key="1">
    <source>
        <dbReference type="ARBA" id="ARBA00008761"/>
    </source>
</evidence>
<comment type="similarity">
    <text evidence="1">In the C-terminal section; belongs to the transposase 35 family.</text>
</comment>
<evidence type="ECO:0000256" key="2">
    <source>
        <dbReference type="ARBA" id="ARBA00011044"/>
    </source>
</evidence>
<organism evidence="11 12">
    <name type="scientific">Marinithermofilum abyssi</name>
    <dbReference type="NCBI Taxonomy" id="1571185"/>
    <lineage>
        <taxon>Bacteria</taxon>
        <taxon>Bacillati</taxon>
        <taxon>Bacillota</taxon>
        <taxon>Bacilli</taxon>
        <taxon>Bacillales</taxon>
        <taxon>Thermoactinomycetaceae</taxon>
        <taxon>Marinithermofilum</taxon>
    </lineage>
</organism>
<evidence type="ECO:0000313" key="12">
    <source>
        <dbReference type="Proteomes" id="UP000625210"/>
    </source>
</evidence>
<evidence type="ECO:0000259" key="8">
    <source>
        <dbReference type="Pfam" id="PF01385"/>
    </source>
</evidence>
<dbReference type="PANTHER" id="PTHR30405:SF11">
    <property type="entry name" value="RNA-GUIDED DNA ENDONUCLEASE RV2885C-RELATED"/>
    <property type="match status" value="1"/>
</dbReference>
<proteinExistence type="inferred from homology"/>
<feature type="domain" description="Cas12f1-like TNB" evidence="9">
    <location>
        <begin position="288"/>
        <end position="353"/>
    </location>
</feature>
<dbReference type="Pfam" id="PF01385">
    <property type="entry name" value="OrfB_IS605"/>
    <property type="match status" value="1"/>
</dbReference>
<keyword evidence="7" id="KW-0233">DNA recombination</keyword>
<dbReference type="GO" id="GO:0006310">
    <property type="term" value="P:DNA recombination"/>
    <property type="evidence" value="ECO:0007669"/>
    <property type="project" value="UniProtKB-KW"/>
</dbReference>
<keyword evidence="3" id="KW-0815">Transposition</keyword>
<name>A0A8J2VDE0_9BACL</name>
<dbReference type="InterPro" id="IPR010095">
    <property type="entry name" value="Cas12f1-like_TNB"/>
</dbReference>
<comment type="similarity">
    <text evidence="2">In the N-terminal section; belongs to the transposase 2 family.</text>
</comment>
<keyword evidence="4" id="KW-0479">Metal-binding</keyword>
<gene>
    <name evidence="11" type="ORF">GCM10011571_07300</name>
</gene>
<protein>
    <submittedName>
        <fullName evidence="11">Transposase</fullName>
    </submittedName>
</protein>
<evidence type="ECO:0000259" key="9">
    <source>
        <dbReference type="Pfam" id="PF07282"/>
    </source>
</evidence>
<evidence type="ECO:0000256" key="5">
    <source>
        <dbReference type="ARBA" id="ARBA00022833"/>
    </source>
</evidence>
<dbReference type="InterPro" id="IPR001959">
    <property type="entry name" value="Transposase"/>
</dbReference>
<comment type="caution">
    <text evidence="11">The sequence shown here is derived from an EMBL/GenBank/DDBJ whole genome shotgun (WGS) entry which is preliminary data.</text>
</comment>
<evidence type="ECO:0000256" key="7">
    <source>
        <dbReference type="ARBA" id="ARBA00023172"/>
    </source>
</evidence>
<feature type="domain" description="Transposase putative helix-turn-helix" evidence="10">
    <location>
        <begin position="1"/>
        <end position="44"/>
    </location>
</feature>